<keyword evidence="3 9" id="KW-0547">Nucleotide-binding</keyword>
<evidence type="ECO:0000256" key="5">
    <source>
        <dbReference type="ARBA" id="ARBA00022917"/>
    </source>
</evidence>
<dbReference type="SUPFAM" id="SSF47323">
    <property type="entry name" value="Anticodon-binding domain of a subclass of class I aminoacyl-tRNA synthetases"/>
    <property type="match status" value="1"/>
</dbReference>
<evidence type="ECO:0000256" key="1">
    <source>
        <dbReference type="ARBA" id="ARBA00022490"/>
    </source>
</evidence>
<feature type="short sequence motif" description="'HIGH' region" evidence="9">
    <location>
        <begin position="41"/>
        <end position="51"/>
    </location>
</feature>
<evidence type="ECO:0000256" key="7">
    <source>
        <dbReference type="ARBA" id="ARBA00023146"/>
    </source>
</evidence>
<protein>
    <recommendedName>
        <fullName evidence="9">Valine--tRNA ligase</fullName>
        <ecNumber evidence="9">6.1.1.9</ecNumber>
    </recommendedName>
    <alternativeName>
        <fullName evidence="9">Valyl-tRNA synthetase</fullName>
        <shortName evidence="9">ValRS</shortName>
    </alternativeName>
</protein>
<comment type="function">
    <text evidence="9">Catalyzes the attachment of valine to tRNA(Val). As ValRS can inadvertently accommodate and process structurally similar amino acids such as threonine, to avoid such errors, it has a 'posttransfer' editing activity that hydrolyzes mischarged Thr-tRNA(Val) in a tRNA-dependent manner.</text>
</comment>
<dbReference type="InterPro" id="IPR010978">
    <property type="entry name" value="tRNA-bd_arm"/>
</dbReference>
<keyword evidence="14" id="KW-1185">Reference proteome</keyword>
<dbReference type="InterPro" id="IPR001412">
    <property type="entry name" value="aa-tRNA-synth_I_CS"/>
</dbReference>
<evidence type="ECO:0000259" key="11">
    <source>
        <dbReference type="Pfam" id="PF08264"/>
    </source>
</evidence>
<keyword evidence="2 9" id="KW-0436">Ligase</keyword>
<organism evidence="13 14">
    <name type="scientific">Mesomycoplasma molare</name>
    <dbReference type="NCBI Taxonomy" id="171288"/>
    <lineage>
        <taxon>Bacteria</taxon>
        <taxon>Bacillati</taxon>
        <taxon>Mycoplasmatota</taxon>
        <taxon>Mycoplasmoidales</taxon>
        <taxon>Metamycoplasmataceae</taxon>
        <taxon>Mesomycoplasma</taxon>
    </lineage>
</organism>
<dbReference type="PRINTS" id="PR00986">
    <property type="entry name" value="TRNASYNTHVAL"/>
</dbReference>
<gene>
    <name evidence="9" type="primary">valS</name>
    <name evidence="13" type="ORF">NX772_00280</name>
</gene>
<evidence type="ECO:0000256" key="2">
    <source>
        <dbReference type="ARBA" id="ARBA00022598"/>
    </source>
</evidence>
<dbReference type="Gene3D" id="1.10.730.10">
    <property type="entry name" value="Isoleucyl-tRNA Synthetase, Domain 1"/>
    <property type="match status" value="1"/>
</dbReference>
<dbReference type="InterPro" id="IPR014729">
    <property type="entry name" value="Rossmann-like_a/b/a_fold"/>
</dbReference>
<feature type="domain" description="Aminoacyl-tRNA synthetase class Ia" evidence="10">
    <location>
        <begin position="427"/>
        <end position="551"/>
    </location>
</feature>
<dbReference type="InterPro" id="IPR013155">
    <property type="entry name" value="M/V/L/I-tRNA-synth_anticd-bd"/>
</dbReference>
<dbReference type="InterPro" id="IPR019499">
    <property type="entry name" value="Val-tRNA_synth_tRNA-bd"/>
</dbReference>
<feature type="domain" description="Valyl-tRNA synthetase tRNA-binding arm" evidence="12">
    <location>
        <begin position="766"/>
        <end position="824"/>
    </location>
</feature>
<dbReference type="InterPro" id="IPR009080">
    <property type="entry name" value="tRNAsynth_Ia_anticodon-bd"/>
</dbReference>
<evidence type="ECO:0000259" key="12">
    <source>
        <dbReference type="Pfam" id="PF10458"/>
    </source>
</evidence>
<comment type="domain">
    <text evidence="9">The C-terminal coiled-coil domain is crucial for aminoacylation activity.</text>
</comment>
<feature type="binding site" evidence="9">
    <location>
        <position position="514"/>
    </location>
    <ligand>
        <name>ATP</name>
        <dbReference type="ChEBI" id="CHEBI:30616"/>
    </ligand>
</feature>
<accession>A0ABY5TUB6</accession>
<dbReference type="Gene3D" id="1.10.287.380">
    <property type="entry name" value="Valyl-tRNA synthetase, C-terminal domain"/>
    <property type="match status" value="1"/>
</dbReference>
<feature type="domain" description="Methionyl/Valyl/Leucyl/Isoleucyl-tRNA synthetase anticodon-binding" evidence="11">
    <location>
        <begin position="587"/>
        <end position="713"/>
    </location>
</feature>
<dbReference type="GO" id="GO:0004832">
    <property type="term" value="F:valine-tRNA ligase activity"/>
    <property type="evidence" value="ECO:0007669"/>
    <property type="project" value="UniProtKB-EC"/>
</dbReference>
<dbReference type="PROSITE" id="PS00178">
    <property type="entry name" value="AA_TRNA_LIGASE_I"/>
    <property type="match status" value="1"/>
</dbReference>
<keyword evidence="7 9" id="KW-0030">Aminoacyl-tRNA synthetase</keyword>
<evidence type="ECO:0000313" key="14">
    <source>
        <dbReference type="Proteomes" id="UP001058364"/>
    </source>
</evidence>
<comment type="domain">
    <text evidence="9">ValRS has two distinct active sites: one for aminoacylation and one for editing. The misactivated threonine is translocated from the active site to the editing site.</text>
</comment>
<keyword evidence="1 9" id="KW-0963">Cytoplasm</keyword>
<dbReference type="RefSeq" id="WP_027123349.1">
    <property type="nucleotide sequence ID" value="NZ_CP103423.1"/>
</dbReference>
<evidence type="ECO:0000256" key="8">
    <source>
        <dbReference type="ARBA" id="ARBA00047552"/>
    </source>
</evidence>
<comment type="subcellular location">
    <subcellularLocation>
        <location evidence="9">Cytoplasm</location>
    </subcellularLocation>
</comment>
<dbReference type="PANTHER" id="PTHR11946">
    <property type="entry name" value="VALYL-TRNA SYNTHETASES"/>
    <property type="match status" value="1"/>
</dbReference>
<evidence type="ECO:0000256" key="6">
    <source>
        <dbReference type="ARBA" id="ARBA00023054"/>
    </source>
</evidence>
<dbReference type="HAMAP" id="MF_02004">
    <property type="entry name" value="Val_tRNA_synth_type1"/>
    <property type="match status" value="1"/>
</dbReference>
<evidence type="ECO:0000313" key="13">
    <source>
        <dbReference type="EMBL" id="UWD34258.1"/>
    </source>
</evidence>
<proteinExistence type="inferred from homology"/>
<evidence type="ECO:0000256" key="9">
    <source>
        <dbReference type="HAMAP-Rule" id="MF_02004"/>
    </source>
</evidence>
<comment type="catalytic activity">
    <reaction evidence="8 9">
        <text>tRNA(Val) + L-valine + ATP = L-valyl-tRNA(Val) + AMP + diphosphate</text>
        <dbReference type="Rhea" id="RHEA:10704"/>
        <dbReference type="Rhea" id="RHEA-COMP:9672"/>
        <dbReference type="Rhea" id="RHEA-COMP:9708"/>
        <dbReference type="ChEBI" id="CHEBI:30616"/>
        <dbReference type="ChEBI" id="CHEBI:33019"/>
        <dbReference type="ChEBI" id="CHEBI:57762"/>
        <dbReference type="ChEBI" id="CHEBI:78442"/>
        <dbReference type="ChEBI" id="CHEBI:78537"/>
        <dbReference type="ChEBI" id="CHEBI:456215"/>
        <dbReference type="EC" id="6.1.1.9"/>
    </reaction>
</comment>
<name>A0ABY5TUB6_9BACT</name>
<dbReference type="EMBL" id="CP103423">
    <property type="protein sequence ID" value="UWD34258.1"/>
    <property type="molecule type" value="Genomic_DNA"/>
</dbReference>
<dbReference type="InterPro" id="IPR002300">
    <property type="entry name" value="aa-tRNA-synth_Ia"/>
</dbReference>
<dbReference type="Gene3D" id="3.40.50.620">
    <property type="entry name" value="HUPs"/>
    <property type="match status" value="1"/>
</dbReference>
<keyword evidence="5 9" id="KW-0648">Protein biosynthesis</keyword>
<dbReference type="SUPFAM" id="SSF46589">
    <property type="entry name" value="tRNA-binding arm"/>
    <property type="match status" value="1"/>
</dbReference>
<keyword evidence="4 9" id="KW-0067">ATP-binding</keyword>
<dbReference type="Pfam" id="PF00133">
    <property type="entry name" value="tRNA-synt_1"/>
    <property type="match status" value="2"/>
</dbReference>
<dbReference type="InterPro" id="IPR002303">
    <property type="entry name" value="Valyl-tRNA_ligase"/>
</dbReference>
<dbReference type="SUPFAM" id="SSF50677">
    <property type="entry name" value="ValRS/IleRS/LeuRS editing domain"/>
    <property type="match status" value="1"/>
</dbReference>
<feature type="short sequence motif" description="'KMSKS' region" evidence="9">
    <location>
        <begin position="511"/>
        <end position="515"/>
    </location>
</feature>
<evidence type="ECO:0000259" key="10">
    <source>
        <dbReference type="Pfam" id="PF00133"/>
    </source>
</evidence>
<dbReference type="InterPro" id="IPR009008">
    <property type="entry name" value="Val/Leu/Ile-tRNA-synth_edit"/>
</dbReference>
<dbReference type="Gene3D" id="3.90.740.10">
    <property type="entry name" value="Valyl/Leucyl/Isoleucyl-tRNA synthetase, editing domain"/>
    <property type="match status" value="1"/>
</dbReference>
<feature type="coiled-coil region" evidence="9">
    <location>
        <begin position="761"/>
        <end position="823"/>
    </location>
</feature>
<evidence type="ECO:0000256" key="4">
    <source>
        <dbReference type="ARBA" id="ARBA00022840"/>
    </source>
</evidence>
<evidence type="ECO:0000256" key="3">
    <source>
        <dbReference type="ARBA" id="ARBA00022741"/>
    </source>
</evidence>
<dbReference type="InterPro" id="IPR037118">
    <property type="entry name" value="Val-tRNA_synth_C_sf"/>
</dbReference>
<dbReference type="NCBIfam" id="TIGR00422">
    <property type="entry name" value="valS"/>
    <property type="match status" value="1"/>
</dbReference>
<dbReference type="SUPFAM" id="SSF52374">
    <property type="entry name" value="Nucleotidylyl transferase"/>
    <property type="match status" value="1"/>
</dbReference>
<dbReference type="PANTHER" id="PTHR11946:SF93">
    <property type="entry name" value="VALINE--TRNA LIGASE, CHLOROPLASTIC_MITOCHONDRIAL 2"/>
    <property type="match status" value="1"/>
</dbReference>
<keyword evidence="6 9" id="KW-0175">Coiled coil</keyword>
<sequence length="825" mass="97776">MDKNFNHKEIEKNRNKKWIKKGFFSSHDNNKKPFTIILPPPNVTGKLHLGHAWDGYIQDTVIRYKKLKGYDVLFLPAVDHAGIATQTKVEELLRKQNQTRHTLGREKFLKEVWKWKDEYYSIIKKQWDKLGLALDYTNERFTLDKKANEAVLKIFVDFYNRGLIYKGYKAINWDPKQQTALSNIEIINKPTQQKMYYLKYYFENQKDFLIVATTRIETIASDVALAVHPNDKRYQNIIGKHVIHPFTKEKLPIITDSYIDKKFGSGVMKVSAHAMADIDIIQKNNLEIKESINLNGTMNELALEFKGLNRFEAREKIAEKLLKEDLIFKIEDIVSNVGYSERSNEVVEIIMSKQWFVKMDDLSKLLLDHLKTKDAVKFYPSRFNKVIKRWIENVYDWTISRQLWWGHRIPAWYKDGEMKVQIDSPGAGWTQDEDVLDTWFSSGLAPFVFLGWPQSEEKIQKYFPTSLLVTGWDIIFFWVARMYFFSLDIMKDKPFDQVLLHGLIRDEKGQKMSKSLGNGIDPMDVIETHGTDILREALIFNSTPGQDIKFSNDKLDSAWILNNKLWNIIKYIYELENVQKTKISDKDKWISNKLYVLNKNIDKFMKKYDFTLIYKSIHKFIFEDLSSWYIELSKTEPNKTFALELIKKLLVILHPFIPFLTDYLFEKLFNSELLENDNIKIKKYKDIDYIDNVIEVVKNIRQYREKYNISKKEIIGYYISNSNFDEKSISMINNMCNAKVEENNVSLLKTDNFEIYINLSIEHQNKEKERIRNEIKTIEFEIQRAENMLKNQNFISKAPKEKVENEEKKLKLYKEKLKLYKEKLN</sequence>
<dbReference type="Pfam" id="PF08264">
    <property type="entry name" value="Anticodon_1"/>
    <property type="match status" value="1"/>
</dbReference>
<dbReference type="Pfam" id="PF10458">
    <property type="entry name" value="Val_tRNA-synt_C"/>
    <property type="match status" value="1"/>
</dbReference>
<dbReference type="NCBIfam" id="NF004349">
    <property type="entry name" value="PRK05729.1"/>
    <property type="match status" value="1"/>
</dbReference>
<reference evidence="13" key="1">
    <citation type="submission" date="2022-08" db="EMBL/GenBank/DDBJ databases">
        <title>Complete genome sequence of Mycoplasma molare type strain H 542.</title>
        <authorList>
            <person name="Spergser J."/>
        </authorList>
    </citation>
    <scope>NUCLEOTIDE SEQUENCE</scope>
    <source>
        <strain evidence="13">H 542</strain>
    </source>
</reference>
<dbReference type="CDD" id="cd00817">
    <property type="entry name" value="ValRS_core"/>
    <property type="match status" value="1"/>
</dbReference>
<feature type="domain" description="Aminoacyl-tRNA synthetase class Ia" evidence="10">
    <location>
        <begin position="15"/>
        <end position="420"/>
    </location>
</feature>
<comment type="similarity">
    <text evidence="9">Belongs to the class-I aminoacyl-tRNA synthetase family. ValS type 1 subfamily.</text>
</comment>
<dbReference type="Proteomes" id="UP001058364">
    <property type="component" value="Chromosome"/>
</dbReference>
<dbReference type="EC" id="6.1.1.9" evidence="9"/>
<comment type="subunit">
    <text evidence="9">Monomer.</text>
</comment>